<proteinExistence type="predicted"/>
<keyword evidence="1" id="KW-0472">Membrane</keyword>
<protein>
    <submittedName>
        <fullName evidence="2">Putative membrane protein YeaQ/YmgE (Transglycosylase-associated protein family)</fullName>
    </submittedName>
</protein>
<feature type="transmembrane region" description="Helical" evidence="1">
    <location>
        <begin position="7"/>
        <end position="27"/>
    </location>
</feature>
<accession>A0A7X0PIL7</accession>
<gene>
    <name evidence="2" type="ORF">HNP48_004810</name>
</gene>
<sequence>MKSLSALLKLQFFVGFVGALVWTPLLYVVELFRGDLSSFASSVWMDLVMAVVGAFILGGVFLLMGLAAYPVLKFLQRRGLVQDLLQEDRA</sequence>
<dbReference type="EMBL" id="JACHLK010000011">
    <property type="protein sequence ID" value="MBB6562101.1"/>
    <property type="molecule type" value="Genomic_DNA"/>
</dbReference>
<keyword evidence="3" id="KW-1185">Reference proteome</keyword>
<evidence type="ECO:0000313" key="2">
    <source>
        <dbReference type="EMBL" id="MBB6562101.1"/>
    </source>
</evidence>
<keyword evidence="1" id="KW-1133">Transmembrane helix</keyword>
<organism evidence="2 3">
    <name type="scientific">Acidovorax soli</name>
    <dbReference type="NCBI Taxonomy" id="592050"/>
    <lineage>
        <taxon>Bacteria</taxon>
        <taxon>Pseudomonadati</taxon>
        <taxon>Pseudomonadota</taxon>
        <taxon>Betaproteobacteria</taxon>
        <taxon>Burkholderiales</taxon>
        <taxon>Comamonadaceae</taxon>
        <taxon>Acidovorax</taxon>
    </lineage>
</organism>
<evidence type="ECO:0000256" key="1">
    <source>
        <dbReference type="SAM" id="Phobius"/>
    </source>
</evidence>
<feature type="transmembrane region" description="Helical" evidence="1">
    <location>
        <begin position="47"/>
        <end position="72"/>
    </location>
</feature>
<keyword evidence="1" id="KW-0812">Transmembrane</keyword>
<name>A0A7X0PIL7_9BURK</name>
<dbReference type="Proteomes" id="UP000575083">
    <property type="component" value="Unassembled WGS sequence"/>
</dbReference>
<evidence type="ECO:0000313" key="3">
    <source>
        <dbReference type="Proteomes" id="UP000575083"/>
    </source>
</evidence>
<dbReference type="AlphaFoldDB" id="A0A7X0PIL7"/>
<comment type="caution">
    <text evidence="2">The sequence shown here is derived from an EMBL/GenBank/DDBJ whole genome shotgun (WGS) entry which is preliminary data.</text>
</comment>
<dbReference type="RefSeq" id="WP_184861787.1">
    <property type="nucleotide sequence ID" value="NZ_JACHLK010000011.1"/>
</dbReference>
<reference evidence="2 3" key="1">
    <citation type="submission" date="2020-08" db="EMBL/GenBank/DDBJ databases">
        <title>Functional genomics of gut bacteria from endangered species of beetles.</title>
        <authorList>
            <person name="Carlos-Shanley C."/>
        </authorList>
    </citation>
    <scope>NUCLEOTIDE SEQUENCE [LARGE SCALE GENOMIC DNA]</scope>
    <source>
        <strain evidence="2 3">S00198</strain>
    </source>
</reference>